<evidence type="ECO:0008006" key="3">
    <source>
        <dbReference type="Google" id="ProtNLM"/>
    </source>
</evidence>
<dbReference type="Gene3D" id="2.40.128.20">
    <property type="match status" value="1"/>
</dbReference>
<dbReference type="InterPro" id="IPR015231">
    <property type="entry name" value="DUF1934"/>
</dbReference>
<dbReference type="EMBL" id="JEOB01000002">
    <property type="protein sequence ID" value="EXM39637.1"/>
    <property type="molecule type" value="Genomic_DNA"/>
</dbReference>
<sequence length="146" mass="16426">MDKKEVDIVLISRQYEDFDYDPVNCEQTEVLSVGTYEKTADGYLIEYEESEATGFEGCTTKIESFGKKKVVMSRRGNVSSELVIEPGEKHHCVYGTLYGNFEVGVEARKITDKLTDEGGRLSFSYVVDVNSGLIGTFDIDIQLKLR</sequence>
<dbReference type="Pfam" id="PF09148">
    <property type="entry name" value="DUF1934"/>
    <property type="match status" value="1"/>
</dbReference>
<dbReference type="InterPro" id="IPR012674">
    <property type="entry name" value="Calycin"/>
</dbReference>
<keyword evidence="2" id="KW-1185">Reference proteome</keyword>
<reference evidence="1 2" key="1">
    <citation type="submission" date="2013-06" db="EMBL/GenBank/DDBJ databases">
        <title>Rumen cellulosomics: divergent fiber-degrading strategies revealed by comparative genome-wide analysis of six Ruminococcal strains.</title>
        <authorList>
            <person name="Dassa B."/>
            <person name="Borovok I."/>
            <person name="Lamed R."/>
            <person name="Flint H."/>
            <person name="Yeoman C.J."/>
            <person name="White B."/>
            <person name="Bayer E.A."/>
        </authorList>
    </citation>
    <scope>NUCLEOTIDE SEQUENCE [LARGE SCALE GENOMIC DNA]</scope>
    <source>
        <strain evidence="1 2">SY3</strain>
    </source>
</reference>
<dbReference type="RefSeq" id="WP_051506392.1">
    <property type="nucleotide sequence ID" value="NZ_JEOB01000002.1"/>
</dbReference>
<evidence type="ECO:0000313" key="2">
    <source>
        <dbReference type="Proteomes" id="UP000021369"/>
    </source>
</evidence>
<name>A0A011V2H2_RUMAL</name>
<dbReference type="PATRIC" id="fig|1341156.4.peg.1876"/>
<gene>
    <name evidence="1" type="ORF">RASY3_07315</name>
</gene>
<accession>A0A011V2H2</accession>
<comment type="caution">
    <text evidence="1">The sequence shown here is derived from an EMBL/GenBank/DDBJ whole genome shotgun (WGS) entry which is preliminary data.</text>
</comment>
<proteinExistence type="predicted"/>
<organism evidence="1 2">
    <name type="scientific">Ruminococcus albus SY3</name>
    <dbReference type="NCBI Taxonomy" id="1341156"/>
    <lineage>
        <taxon>Bacteria</taxon>
        <taxon>Bacillati</taxon>
        <taxon>Bacillota</taxon>
        <taxon>Clostridia</taxon>
        <taxon>Eubacteriales</taxon>
        <taxon>Oscillospiraceae</taxon>
        <taxon>Ruminococcus</taxon>
    </lineage>
</organism>
<evidence type="ECO:0000313" key="1">
    <source>
        <dbReference type="EMBL" id="EXM39637.1"/>
    </source>
</evidence>
<dbReference type="Proteomes" id="UP000021369">
    <property type="component" value="Unassembled WGS sequence"/>
</dbReference>
<protein>
    <recommendedName>
        <fullName evidence="3">DUF1934 domain-containing protein</fullName>
    </recommendedName>
</protein>
<dbReference type="SUPFAM" id="SSF50814">
    <property type="entry name" value="Lipocalins"/>
    <property type="match status" value="1"/>
</dbReference>
<dbReference type="AlphaFoldDB" id="A0A011V2H2"/>